<evidence type="ECO:0000256" key="1">
    <source>
        <dbReference type="ARBA" id="ARBA00005417"/>
    </source>
</evidence>
<evidence type="ECO:0000259" key="6">
    <source>
        <dbReference type="PROSITE" id="PS50893"/>
    </source>
</evidence>
<gene>
    <name evidence="7" type="ORF">SBA5_80082</name>
</gene>
<evidence type="ECO:0000256" key="5">
    <source>
        <dbReference type="ARBA" id="ARBA00022840"/>
    </source>
</evidence>
<keyword evidence="2" id="KW-0813">Transport</keyword>
<dbReference type="Pfam" id="PF00005">
    <property type="entry name" value="ABC_tran"/>
    <property type="match status" value="1"/>
</dbReference>
<dbReference type="PROSITE" id="PS00211">
    <property type="entry name" value="ABC_TRANSPORTER_1"/>
    <property type="match status" value="1"/>
</dbReference>
<keyword evidence="5" id="KW-0067">ATP-binding</keyword>
<dbReference type="GO" id="GO:0016887">
    <property type="term" value="F:ATP hydrolysis activity"/>
    <property type="evidence" value="ECO:0007669"/>
    <property type="project" value="InterPro"/>
</dbReference>
<evidence type="ECO:0000256" key="2">
    <source>
        <dbReference type="ARBA" id="ARBA00022448"/>
    </source>
</evidence>
<dbReference type="PROSITE" id="PS50893">
    <property type="entry name" value="ABC_TRANSPORTER_2"/>
    <property type="match status" value="1"/>
</dbReference>
<reference evidence="8" key="1">
    <citation type="submission" date="2018-02" db="EMBL/GenBank/DDBJ databases">
        <authorList>
            <person name="Hausmann B."/>
        </authorList>
    </citation>
    <scope>NUCLEOTIDE SEQUENCE [LARGE SCALE GENOMIC DNA]</scope>
    <source>
        <strain evidence="8">Peat soil MAG SbA5</strain>
    </source>
</reference>
<sequence length="258" mass="28357">MMLELKGLYKSFRGIPAVEDVSFSIASGEIVGFLGPNGAGKSTTVKIMTGMLRPNAGRVLFEGRDIRKDLVAFRRAIGYVPEEAHLYGYMSGFEYLQLIGRLRGFSEALIEIKAARLLKLLHLESSQYSPISTYSKGMRQRVLIAAAVLHDPRLLILDEPLSGLDVISARLLKDLLEMLAAEGKAVLYISHVLEVVEQVCSRVVVIAKGKILADAPPSQLTQLMKLPNLESVFAQLVQQQDTSAVARQIVEVMRIGHA</sequence>
<dbReference type="Proteomes" id="UP000239735">
    <property type="component" value="Unassembled WGS sequence"/>
</dbReference>
<evidence type="ECO:0000313" key="7">
    <source>
        <dbReference type="EMBL" id="SPE30713.1"/>
    </source>
</evidence>
<feature type="domain" description="ABC transporter" evidence="6">
    <location>
        <begin position="3"/>
        <end position="233"/>
    </location>
</feature>
<dbReference type="InterPro" id="IPR003439">
    <property type="entry name" value="ABC_transporter-like_ATP-bd"/>
</dbReference>
<protein>
    <submittedName>
        <fullName evidence="7">ABC transporter related protein</fullName>
    </submittedName>
</protein>
<keyword evidence="3" id="KW-0536">Nodulation</keyword>
<comment type="similarity">
    <text evidence="1">Belongs to the ABC transporter superfamily.</text>
</comment>
<dbReference type="Gene3D" id="3.40.50.300">
    <property type="entry name" value="P-loop containing nucleotide triphosphate hydrolases"/>
    <property type="match status" value="1"/>
</dbReference>
<dbReference type="InterPro" id="IPR050763">
    <property type="entry name" value="ABC_transporter_ATP-binding"/>
</dbReference>
<name>A0A2N9M5G0_9BACT</name>
<evidence type="ECO:0000256" key="3">
    <source>
        <dbReference type="ARBA" id="ARBA00022458"/>
    </source>
</evidence>
<dbReference type="GO" id="GO:0005524">
    <property type="term" value="F:ATP binding"/>
    <property type="evidence" value="ECO:0007669"/>
    <property type="project" value="UniProtKB-KW"/>
</dbReference>
<dbReference type="AlphaFoldDB" id="A0A2N9M5G0"/>
<dbReference type="InterPro" id="IPR027417">
    <property type="entry name" value="P-loop_NTPase"/>
</dbReference>
<proteinExistence type="inferred from homology"/>
<dbReference type="InterPro" id="IPR017871">
    <property type="entry name" value="ABC_transporter-like_CS"/>
</dbReference>
<dbReference type="PANTHER" id="PTHR42711">
    <property type="entry name" value="ABC TRANSPORTER ATP-BINDING PROTEIN"/>
    <property type="match status" value="1"/>
</dbReference>
<dbReference type="PANTHER" id="PTHR42711:SF5">
    <property type="entry name" value="ABC TRANSPORTER ATP-BINDING PROTEIN NATA"/>
    <property type="match status" value="1"/>
</dbReference>
<dbReference type="EMBL" id="OKRB01000141">
    <property type="protein sequence ID" value="SPE30713.1"/>
    <property type="molecule type" value="Genomic_DNA"/>
</dbReference>
<organism evidence="7 8">
    <name type="scientific">Candidatus Sulfuritelmatomonas gaucii</name>
    <dbReference type="NCBI Taxonomy" id="2043161"/>
    <lineage>
        <taxon>Bacteria</taxon>
        <taxon>Pseudomonadati</taxon>
        <taxon>Acidobacteriota</taxon>
        <taxon>Terriglobia</taxon>
        <taxon>Terriglobales</taxon>
        <taxon>Acidobacteriaceae</taxon>
        <taxon>Candidatus Sulfuritelmatomonas</taxon>
    </lineage>
</organism>
<keyword evidence="4" id="KW-0547">Nucleotide-binding</keyword>
<evidence type="ECO:0000256" key="4">
    <source>
        <dbReference type="ARBA" id="ARBA00022741"/>
    </source>
</evidence>
<evidence type="ECO:0000313" key="8">
    <source>
        <dbReference type="Proteomes" id="UP000239735"/>
    </source>
</evidence>
<dbReference type="InterPro" id="IPR003593">
    <property type="entry name" value="AAA+_ATPase"/>
</dbReference>
<dbReference type="CDD" id="cd03230">
    <property type="entry name" value="ABC_DR_subfamily_A"/>
    <property type="match status" value="1"/>
</dbReference>
<dbReference type="SMART" id="SM00382">
    <property type="entry name" value="AAA"/>
    <property type="match status" value="1"/>
</dbReference>
<dbReference type="SUPFAM" id="SSF52540">
    <property type="entry name" value="P-loop containing nucleoside triphosphate hydrolases"/>
    <property type="match status" value="1"/>
</dbReference>
<accession>A0A2N9M5G0</accession>